<dbReference type="EMBL" id="CP144544">
    <property type="protein sequence ID" value="WVW83626.1"/>
    <property type="molecule type" value="Genomic_DNA"/>
</dbReference>
<name>A0AAJ8K9A2_9TREE</name>
<dbReference type="GeneID" id="90824417"/>
<organism evidence="2 3">
    <name type="scientific">Kwoniella bestiolae CBS 10118</name>
    <dbReference type="NCBI Taxonomy" id="1296100"/>
    <lineage>
        <taxon>Eukaryota</taxon>
        <taxon>Fungi</taxon>
        <taxon>Dikarya</taxon>
        <taxon>Basidiomycota</taxon>
        <taxon>Agaricomycotina</taxon>
        <taxon>Tremellomycetes</taxon>
        <taxon>Tremellales</taxon>
        <taxon>Cryptococcaceae</taxon>
        <taxon>Kwoniella</taxon>
    </lineage>
</organism>
<proteinExistence type="predicted"/>
<gene>
    <name evidence="2" type="ORF">I302_105647</name>
</gene>
<feature type="region of interest" description="Disordered" evidence="1">
    <location>
        <begin position="1"/>
        <end position="75"/>
    </location>
</feature>
<evidence type="ECO:0000313" key="3">
    <source>
        <dbReference type="Proteomes" id="UP000092730"/>
    </source>
</evidence>
<dbReference type="KEGG" id="kbi:90824417"/>
<sequence>MSSASKPPASHHHSASYTYGTSETQAQFSSGISQERSTASPTQPSVLNPSQLYNWPPKSTSPVPPPPLQSSDSPN</sequence>
<reference evidence="2" key="1">
    <citation type="submission" date="2013-07" db="EMBL/GenBank/DDBJ databases">
        <authorList>
            <consortium name="The Broad Institute Genome Sequencing Platform"/>
            <person name="Cuomo C."/>
            <person name="Litvintseva A."/>
            <person name="Chen Y."/>
            <person name="Heitman J."/>
            <person name="Sun S."/>
            <person name="Springer D."/>
            <person name="Dromer F."/>
            <person name="Young S.K."/>
            <person name="Zeng Q."/>
            <person name="Gargeya S."/>
            <person name="Fitzgerald M."/>
            <person name="Abouelleil A."/>
            <person name="Alvarado L."/>
            <person name="Berlin A.M."/>
            <person name="Chapman S.B."/>
            <person name="Dewar J."/>
            <person name="Goldberg J."/>
            <person name="Griggs A."/>
            <person name="Gujja S."/>
            <person name="Hansen M."/>
            <person name="Howarth C."/>
            <person name="Imamovic A."/>
            <person name="Larimer J."/>
            <person name="McCowan C."/>
            <person name="Murphy C."/>
            <person name="Pearson M."/>
            <person name="Priest M."/>
            <person name="Roberts A."/>
            <person name="Saif S."/>
            <person name="Shea T."/>
            <person name="Sykes S."/>
            <person name="Wortman J."/>
            <person name="Nusbaum C."/>
            <person name="Birren B."/>
        </authorList>
    </citation>
    <scope>NUCLEOTIDE SEQUENCE</scope>
    <source>
        <strain evidence="2">CBS 10118</strain>
    </source>
</reference>
<feature type="compositionally biased region" description="Polar residues" evidence="1">
    <location>
        <begin position="17"/>
        <end position="53"/>
    </location>
</feature>
<dbReference type="AlphaFoldDB" id="A0AAJ8K9A2"/>
<reference evidence="2" key="2">
    <citation type="submission" date="2024-02" db="EMBL/GenBank/DDBJ databases">
        <title>Comparative genomics of Cryptococcus and Kwoniella reveals pathogenesis evolution and contrasting modes of karyotype evolution via chromosome fusion or intercentromeric recombination.</title>
        <authorList>
            <person name="Coelho M.A."/>
            <person name="David-Palma M."/>
            <person name="Shea T."/>
            <person name="Bowers K."/>
            <person name="McGinley-Smith S."/>
            <person name="Mohammad A.W."/>
            <person name="Gnirke A."/>
            <person name="Yurkov A.M."/>
            <person name="Nowrousian M."/>
            <person name="Sun S."/>
            <person name="Cuomo C.A."/>
            <person name="Heitman J."/>
        </authorList>
    </citation>
    <scope>NUCLEOTIDE SEQUENCE</scope>
    <source>
        <strain evidence="2">CBS 10118</strain>
    </source>
</reference>
<evidence type="ECO:0000313" key="2">
    <source>
        <dbReference type="EMBL" id="WVW83626.1"/>
    </source>
</evidence>
<protein>
    <submittedName>
        <fullName evidence="2">Uncharacterized protein</fullName>
    </submittedName>
</protein>
<dbReference type="RefSeq" id="XP_065726197.1">
    <property type="nucleotide sequence ID" value="XM_065870125.1"/>
</dbReference>
<evidence type="ECO:0000256" key="1">
    <source>
        <dbReference type="SAM" id="MobiDB-lite"/>
    </source>
</evidence>
<keyword evidence="3" id="KW-1185">Reference proteome</keyword>
<dbReference type="Proteomes" id="UP000092730">
    <property type="component" value="Chromosome 4"/>
</dbReference>
<accession>A0AAJ8K9A2</accession>